<evidence type="ECO:0000256" key="4">
    <source>
        <dbReference type="ARBA" id="ARBA00013081"/>
    </source>
</evidence>
<dbReference type="Proteomes" id="UP000077202">
    <property type="component" value="Unassembled WGS sequence"/>
</dbReference>
<evidence type="ECO:0000256" key="12">
    <source>
        <dbReference type="SAM" id="MobiDB-lite"/>
    </source>
</evidence>
<reference evidence="14" key="1">
    <citation type="submission" date="2016-03" db="EMBL/GenBank/DDBJ databases">
        <title>Mechanisms controlling the formation of the plant cell surface in tip-growing cells are functionally conserved among land plants.</title>
        <authorList>
            <person name="Honkanen S."/>
            <person name="Jones V.A."/>
            <person name="Morieri G."/>
            <person name="Champion C."/>
            <person name="Hetherington A.J."/>
            <person name="Kelly S."/>
            <person name="Saint-Marcoux D."/>
            <person name="Proust H."/>
            <person name="Prescott H."/>
            <person name="Dolan L."/>
        </authorList>
    </citation>
    <scope>NUCLEOTIDE SEQUENCE [LARGE SCALE GENOMIC DNA]</scope>
    <source>
        <tissue evidence="14">Whole gametophyte</tissue>
    </source>
</reference>
<evidence type="ECO:0000313" key="14">
    <source>
        <dbReference type="EMBL" id="OAE26562.1"/>
    </source>
</evidence>
<accession>A0A176W298</accession>
<dbReference type="PROSITE" id="PS51746">
    <property type="entry name" value="PPM_2"/>
    <property type="match status" value="1"/>
</dbReference>
<evidence type="ECO:0000256" key="8">
    <source>
        <dbReference type="ARBA" id="ARBA00022912"/>
    </source>
</evidence>
<dbReference type="EMBL" id="LVLJ01002165">
    <property type="protein sequence ID" value="OAE26562.1"/>
    <property type="molecule type" value="Genomic_DNA"/>
</dbReference>
<comment type="catalytic activity">
    <reaction evidence="11">
        <text>O-phospho-L-threonyl-[protein] + H2O = L-threonyl-[protein] + phosphate</text>
        <dbReference type="Rhea" id="RHEA:47004"/>
        <dbReference type="Rhea" id="RHEA-COMP:11060"/>
        <dbReference type="Rhea" id="RHEA-COMP:11605"/>
        <dbReference type="ChEBI" id="CHEBI:15377"/>
        <dbReference type="ChEBI" id="CHEBI:30013"/>
        <dbReference type="ChEBI" id="CHEBI:43474"/>
        <dbReference type="ChEBI" id="CHEBI:61977"/>
        <dbReference type="EC" id="3.1.3.16"/>
    </reaction>
</comment>
<feature type="region of interest" description="Disordered" evidence="12">
    <location>
        <begin position="1"/>
        <end position="74"/>
    </location>
</feature>
<feature type="compositionally biased region" description="Low complexity" evidence="12">
    <location>
        <begin position="26"/>
        <end position="44"/>
    </location>
</feature>
<feature type="compositionally biased region" description="Polar residues" evidence="12">
    <location>
        <begin position="1"/>
        <end position="10"/>
    </location>
</feature>
<keyword evidence="8" id="KW-0904">Protein phosphatase</keyword>
<evidence type="ECO:0000313" key="15">
    <source>
        <dbReference type="Proteomes" id="UP000077202"/>
    </source>
</evidence>
<dbReference type="SMART" id="SM00332">
    <property type="entry name" value="PP2Cc"/>
    <property type="match status" value="1"/>
</dbReference>
<dbReference type="PANTHER" id="PTHR47992">
    <property type="entry name" value="PROTEIN PHOSPHATASE"/>
    <property type="match status" value="1"/>
</dbReference>
<keyword evidence="7" id="KW-0460">Magnesium</keyword>
<feature type="compositionally biased region" description="Basic and acidic residues" evidence="12">
    <location>
        <begin position="45"/>
        <end position="73"/>
    </location>
</feature>
<dbReference type="InterPro" id="IPR001932">
    <property type="entry name" value="PPM-type_phosphatase-like_dom"/>
</dbReference>
<comment type="caution">
    <text evidence="14">The sequence shown here is derived from an EMBL/GenBank/DDBJ whole genome shotgun (WGS) entry which is preliminary data.</text>
</comment>
<dbReference type="SUPFAM" id="SSF81606">
    <property type="entry name" value="PP2C-like"/>
    <property type="match status" value="1"/>
</dbReference>
<dbReference type="FunFam" id="3.60.40.10:FF:000013">
    <property type="entry name" value="probable protein phosphatase 2C 5"/>
    <property type="match status" value="1"/>
</dbReference>
<comment type="cofactor">
    <cofactor evidence="1">
        <name>Mn(2+)</name>
        <dbReference type="ChEBI" id="CHEBI:29035"/>
    </cofactor>
</comment>
<evidence type="ECO:0000256" key="11">
    <source>
        <dbReference type="ARBA" id="ARBA00048336"/>
    </source>
</evidence>
<keyword evidence="5" id="KW-0479">Metal-binding</keyword>
<name>A0A176W298_MARPO</name>
<evidence type="ECO:0000256" key="10">
    <source>
        <dbReference type="ARBA" id="ARBA00047761"/>
    </source>
</evidence>
<dbReference type="InterPro" id="IPR036457">
    <property type="entry name" value="PPM-type-like_dom_sf"/>
</dbReference>
<evidence type="ECO:0000256" key="5">
    <source>
        <dbReference type="ARBA" id="ARBA00022723"/>
    </source>
</evidence>
<feature type="domain" description="PPM-type phosphatase" evidence="13">
    <location>
        <begin position="193"/>
        <end position="457"/>
    </location>
</feature>
<evidence type="ECO:0000256" key="2">
    <source>
        <dbReference type="ARBA" id="ARBA00001946"/>
    </source>
</evidence>
<dbReference type="AlphaFoldDB" id="A0A176W298"/>
<protein>
    <recommendedName>
        <fullName evidence="4">protein-serine/threonine phosphatase</fullName>
        <ecNumber evidence="4">3.1.3.16</ecNumber>
    </recommendedName>
</protein>
<evidence type="ECO:0000256" key="6">
    <source>
        <dbReference type="ARBA" id="ARBA00022801"/>
    </source>
</evidence>
<dbReference type="Gene3D" id="3.60.40.10">
    <property type="entry name" value="PPM-type phosphatase domain"/>
    <property type="match status" value="1"/>
</dbReference>
<dbReference type="GO" id="GO:0004722">
    <property type="term" value="F:protein serine/threonine phosphatase activity"/>
    <property type="evidence" value="ECO:0007669"/>
    <property type="project" value="UniProtKB-EC"/>
</dbReference>
<proteinExistence type="inferred from homology"/>
<dbReference type="InterPro" id="IPR015655">
    <property type="entry name" value="PP2C"/>
</dbReference>
<comment type="catalytic activity">
    <reaction evidence="10">
        <text>O-phospho-L-seryl-[protein] + H2O = L-seryl-[protein] + phosphate</text>
        <dbReference type="Rhea" id="RHEA:20629"/>
        <dbReference type="Rhea" id="RHEA-COMP:9863"/>
        <dbReference type="Rhea" id="RHEA-COMP:11604"/>
        <dbReference type="ChEBI" id="CHEBI:15377"/>
        <dbReference type="ChEBI" id="CHEBI:29999"/>
        <dbReference type="ChEBI" id="CHEBI:43474"/>
        <dbReference type="ChEBI" id="CHEBI:83421"/>
        <dbReference type="EC" id="3.1.3.16"/>
    </reaction>
</comment>
<keyword evidence="15" id="KW-1185">Reference proteome</keyword>
<evidence type="ECO:0000256" key="7">
    <source>
        <dbReference type="ARBA" id="ARBA00022842"/>
    </source>
</evidence>
<evidence type="ECO:0000256" key="9">
    <source>
        <dbReference type="ARBA" id="ARBA00023211"/>
    </source>
</evidence>
<evidence type="ECO:0000256" key="3">
    <source>
        <dbReference type="ARBA" id="ARBA00006702"/>
    </source>
</evidence>
<organism evidence="14 15">
    <name type="scientific">Marchantia polymorpha subsp. ruderalis</name>
    <dbReference type="NCBI Taxonomy" id="1480154"/>
    <lineage>
        <taxon>Eukaryota</taxon>
        <taxon>Viridiplantae</taxon>
        <taxon>Streptophyta</taxon>
        <taxon>Embryophyta</taxon>
        <taxon>Marchantiophyta</taxon>
        <taxon>Marchantiopsida</taxon>
        <taxon>Marchantiidae</taxon>
        <taxon>Marchantiales</taxon>
        <taxon>Marchantiaceae</taxon>
        <taxon>Marchantia</taxon>
    </lineage>
</organism>
<dbReference type="GO" id="GO:0046872">
    <property type="term" value="F:metal ion binding"/>
    <property type="evidence" value="ECO:0007669"/>
    <property type="project" value="UniProtKB-KW"/>
</dbReference>
<comment type="similarity">
    <text evidence="3">Belongs to the PP2C family.</text>
</comment>
<keyword evidence="9" id="KW-0464">Manganese</keyword>
<comment type="cofactor">
    <cofactor evidence="2">
        <name>Mg(2+)</name>
        <dbReference type="ChEBI" id="CHEBI:18420"/>
    </cofactor>
</comment>
<gene>
    <name evidence="14" type="ORF">AXG93_3817s1250</name>
</gene>
<keyword evidence="6" id="KW-0378">Hydrolase</keyword>
<dbReference type="EC" id="3.1.3.16" evidence="4"/>
<sequence length="581" mass="61267">MPLHGTSASCDPSRPPTDSDRLASPAAVAFATRSSRAAAATLPRTAERGRGGGRLEEPRGAEEGGVKGAKDLSDTAVEISERSGTCAGGEGRAGQLATIAGCVLFGAAAAAAAGPGLTVCFSLVWCIVVLVLVFGLEGLDEVLGAEVSNSDVSPEMKSKEGLMSPTRVRPDEPTVSLGSLINKELRSYKVEKPVLLYGQAGQSKRGEDYTFIKTDCQRTLVDGVSTFDVFAIFDGHNGRAAAIYSKENVLKDVLSAIPPGLTRSEWSATLPRALVAGFVKTDKEFQSQEQSSGTTATFVVIDGWTVTVASVGDSRCILDSQGTLTMLTVDHRLEVDEEERNRIQACGGEVGRLSTVGGAEIGPLRCWPGGLCLSRSIGDMDVGEFIVPIPYVKQIKVGALGGRLIVASDGVWDALSTEKTAKCCRGLSAELAARQVVKEALRSRGLRDDTTCLVVDIVSPNRPNTEIVKHRGSRSFLATIFHKHSSKTSARLAGRLAEGEAGRVQEIFEEGSAMLADRLGSEEAAPRGPSGTLHCAVCQVDITPSEGISVHAGSMFATWQGPFLCASCKLKQDAMEGRRPS</sequence>
<dbReference type="CDD" id="cd00143">
    <property type="entry name" value="PP2Cc"/>
    <property type="match status" value="1"/>
</dbReference>
<evidence type="ECO:0000259" key="13">
    <source>
        <dbReference type="PROSITE" id="PS51746"/>
    </source>
</evidence>
<dbReference type="Pfam" id="PF00481">
    <property type="entry name" value="PP2C"/>
    <property type="match status" value="1"/>
</dbReference>
<evidence type="ECO:0000256" key="1">
    <source>
        <dbReference type="ARBA" id="ARBA00001936"/>
    </source>
</evidence>
<dbReference type="SMART" id="SM00331">
    <property type="entry name" value="PP2C_SIG"/>
    <property type="match status" value="1"/>
</dbReference>